<keyword evidence="2" id="KW-0378">Hydrolase</keyword>
<dbReference type="RefSeq" id="WP_097008810.1">
    <property type="nucleotide sequence ID" value="NZ_OBEJ01000002.1"/>
</dbReference>
<dbReference type="EMBL" id="OBEJ01000002">
    <property type="protein sequence ID" value="SNZ12715.1"/>
    <property type="molecule type" value="Genomic_DNA"/>
</dbReference>
<evidence type="ECO:0000259" key="1">
    <source>
        <dbReference type="Pfam" id="PF12697"/>
    </source>
</evidence>
<evidence type="ECO:0000313" key="2">
    <source>
        <dbReference type="EMBL" id="SNZ12715.1"/>
    </source>
</evidence>
<keyword evidence="3" id="KW-1185">Reference proteome</keyword>
<dbReference type="SUPFAM" id="SSF53474">
    <property type="entry name" value="alpha/beta-Hydrolases"/>
    <property type="match status" value="1"/>
</dbReference>
<dbReference type="InterPro" id="IPR000073">
    <property type="entry name" value="AB_hydrolase_1"/>
</dbReference>
<dbReference type="Pfam" id="PF12697">
    <property type="entry name" value="Abhydrolase_6"/>
    <property type="match status" value="1"/>
</dbReference>
<organism evidence="2 3">
    <name type="scientific">Natronoarchaeum philippinense</name>
    <dbReference type="NCBI Taxonomy" id="558529"/>
    <lineage>
        <taxon>Archaea</taxon>
        <taxon>Methanobacteriati</taxon>
        <taxon>Methanobacteriota</taxon>
        <taxon>Stenosarchaea group</taxon>
        <taxon>Halobacteria</taxon>
        <taxon>Halobacteriales</taxon>
        <taxon>Natronoarchaeaceae</taxon>
    </lineage>
</organism>
<sequence>MRRQTLGSGPDLVAVLGWGNRLDHENVGWLLDHLAEQYRVHAFAIPDAITDFEREYVRPVERYVDDLEEYRLLGHSTGGLIGPYVAAASTEPVTQTYLSPWWANPPERRGLLFDLLESLPIGRPILPSGLDDPAMLGDLATDRQVAELPDASPTFLRETNRAHEQLPPIDDDAVVFCSLRDRVVSTREIGERVPTDRIRLYDGGHELFASSAREDRIDEVLAAVREGPAGLAPD</sequence>
<proteinExistence type="predicted"/>
<accession>A0A285NTE0</accession>
<protein>
    <submittedName>
        <fullName evidence="2">Lysophospholipase, alpha-beta hydrolase superfamily</fullName>
    </submittedName>
</protein>
<dbReference type="GO" id="GO:0016787">
    <property type="term" value="F:hydrolase activity"/>
    <property type="evidence" value="ECO:0007669"/>
    <property type="project" value="UniProtKB-KW"/>
</dbReference>
<dbReference type="AlphaFoldDB" id="A0A285NTE0"/>
<name>A0A285NTE0_NATPI</name>
<feature type="domain" description="AB hydrolase-1" evidence="1">
    <location>
        <begin position="27"/>
        <end position="212"/>
    </location>
</feature>
<dbReference type="InterPro" id="IPR029058">
    <property type="entry name" value="AB_hydrolase_fold"/>
</dbReference>
<gene>
    <name evidence="2" type="ORF">SAMN06269185_1885</name>
</gene>
<dbReference type="Proteomes" id="UP000219453">
    <property type="component" value="Unassembled WGS sequence"/>
</dbReference>
<dbReference type="Gene3D" id="3.40.50.1820">
    <property type="entry name" value="alpha/beta hydrolase"/>
    <property type="match status" value="1"/>
</dbReference>
<evidence type="ECO:0000313" key="3">
    <source>
        <dbReference type="Proteomes" id="UP000219453"/>
    </source>
</evidence>
<reference evidence="2 3" key="1">
    <citation type="submission" date="2017-09" db="EMBL/GenBank/DDBJ databases">
        <authorList>
            <person name="Ehlers B."/>
            <person name="Leendertz F.H."/>
        </authorList>
    </citation>
    <scope>NUCLEOTIDE SEQUENCE [LARGE SCALE GENOMIC DNA]</scope>
    <source>
        <strain evidence="2 3">DSM 27208</strain>
    </source>
</reference>
<dbReference type="OrthoDB" id="193760at2157"/>